<dbReference type="InterPro" id="IPR017961">
    <property type="entry name" value="DNA_pol_Y-fam_little_finger"/>
</dbReference>
<dbReference type="GO" id="GO:0003887">
    <property type="term" value="F:DNA-directed DNA polymerase activity"/>
    <property type="evidence" value="ECO:0007669"/>
    <property type="project" value="UniProtKB-EC"/>
</dbReference>
<keyword evidence="7 9" id="KW-0808">Transferase</keyword>
<evidence type="ECO:0000256" key="2">
    <source>
        <dbReference type="ARBA" id="ARBA00011245"/>
    </source>
</evidence>
<evidence type="ECO:0000256" key="1">
    <source>
        <dbReference type="ARBA" id="ARBA00010945"/>
    </source>
</evidence>
<evidence type="ECO:0000259" key="8">
    <source>
        <dbReference type="PROSITE" id="PS50173"/>
    </source>
</evidence>
<dbReference type="RefSeq" id="WP_173570500.1">
    <property type="nucleotide sequence ID" value="NZ_WOSY01000010.1"/>
</dbReference>
<feature type="binding site" evidence="7">
    <location>
        <position position="155"/>
    </location>
    <ligand>
        <name>Mg(2+)</name>
        <dbReference type="ChEBI" id="CHEBI:18420"/>
    </ligand>
</feature>
<keyword evidence="7" id="KW-0227">DNA damage</keyword>
<keyword evidence="10" id="KW-1185">Reference proteome</keyword>
<comment type="caution">
    <text evidence="9">The sequence shown here is derived from an EMBL/GenBank/DDBJ whole genome shotgun (WGS) entry which is preliminary data.</text>
</comment>
<comment type="subcellular location">
    <subcellularLocation>
        <location evidence="7">Cytoplasm</location>
    </subcellularLocation>
</comment>
<comment type="function">
    <text evidence="5 7">Poorly processive, error-prone DNA polymerase involved in untargeted mutagenesis. Copies undamaged DNA at stalled replication forks, which arise in vivo from mismatched or misaligned primer ends. These misaligned primers can be extended by PolIV. Exhibits no 3'-5' exonuclease (proofreading) activity. May be involved in translesional synthesis, in conjunction with the beta clamp from PolIII.</text>
</comment>
<keyword evidence="3 7" id="KW-0515">Mutator protein</keyword>
<keyword evidence="7" id="KW-0234">DNA repair</keyword>
<evidence type="ECO:0000256" key="4">
    <source>
        <dbReference type="ARBA" id="ARBA00022932"/>
    </source>
</evidence>
<dbReference type="Pfam" id="PF00817">
    <property type="entry name" value="IMS"/>
    <property type="match status" value="1"/>
</dbReference>
<feature type="domain" description="UmuC" evidence="8">
    <location>
        <begin position="57"/>
        <end position="237"/>
    </location>
</feature>
<comment type="cofactor">
    <cofactor evidence="7">
        <name>Mg(2+)</name>
        <dbReference type="ChEBI" id="CHEBI:18420"/>
    </cofactor>
    <text evidence="7">Binds 2 magnesium ions per subunit.</text>
</comment>
<keyword evidence="4 7" id="KW-0239">DNA-directed DNA polymerase</keyword>
<dbReference type="CDD" id="cd03586">
    <property type="entry name" value="PolY_Pol_IV_kappa"/>
    <property type="match status" value="1"/>
</dbReference>
<dbReference type="EMBL" id="WOSY01000010">
    <property type="protein sequence ID" value="NHN89170.1"/>
    <property type="molecule type" value="Genomic_DNA"/>
</dbReference>
<keyword evidence="7" id="KW-0238">DNA-binding</keyword>
<dbReference type="SUPFAM" id="SSF56672">
    <property type="entry name" value="DNA/RNA polymerases"/>
    <property type="match status" value="1"/>
</dbReference>
<dbReference type="PANTHER" id="PTHR11076:SF33">
    <property type="entry name" value="DNA POLYMERASE KAPPA"/>
    <property type="match status" value="1"/>
</dbReference>
<dbReference type="Gene3D" id="1.10.150.20">
    <property type="entry name" value="5' to 3' exonuclease, C-terminal subdomain"/>
    <property type="match status" value="1"/>
</dbReference>
<accession>A0ABX0K3F4</accession>
<dbReference type="EC" id="2.7.7.7" evidence="7"/>
<dbReference type="InterPro" id="IPR001126">
    <property type="entry name" value="UmuC"/>
</dbReference>
<protein>
    <recommendedName>
        <fullName evidence="7">DNA polymerase IV</fullName>
        <shortName evidence="7">Pol IV</shortName>
        <ecNumber evidence="7">2.7.7.7</ecNumber>
    </recommendedName>
</protein>
<dbReference type="NCBIfam" id="NF002751">
    <property type="entry name" value="PRK02794.1"/>
    <property type="match status" value="1"/>
</dbReference>
<keyword evidence="7" id="KW-0963">Cytoplasm</keyword>
<comment type="similarity">
    <text evidence="1 7">Belongs to the DNA polymerase type-Y family.</text>
</comment>
<dbReference type="Pfam" id="PF11799">
    <property type="entry name" value="IMS_C"/>
    <property type="match status" value="1"/>
</dbReference>
<evidence type="ECO:0000256" key="3">
    <source>
        <dbReference type="ARBA" id="ARBA00022457"/>
    </source>
</evidence>
<evidence type="ECO:0000256" key="5">
    <source>
        <dbReference type="ARBA" id="ARBA00025589"/>
    </source>
</evidence>
<keyword evidence="7" id="KW-0235">DNA replication</keyword>
<dbReference type="Proteomes" id="UP000631653">
    <property type="component" value="Unassembled WGS sequence"/>
</dbReference>
<dbReference type="SUPFAM" id="SSF100879">
    <property type="entry name" value="Lesion bypass DNA polymerase (Y-family), little finger domain"/>
    <property type="match status" value="1"/>
</dbReference>
<dbReference type="NCBIfam" id="NF002677">
    <property type="entry name" value="PRK02406.1"/>
    <property type="match status" value="1"/>
</dbReference>
<proteinExistence type="inferred from homology"/>
<organism evidence="9 10">
    <name type="scientific">Acetobacter conturbans</name>
    <dbReference type="NCBI Taxonomy" id="1737472"/>
    <lineage>
        <taxon>Bacteria</taxon>
        <taxon>Pseudomonadati</taxon>
        <taxon>Pseudomonadota</taxon>
        <taxon>Alphaproteobacteria</taxon>
        <taxon>Acetobacterales</taxon>
        <taxon>Acetobacteraceae</taxon>
        <taxon>Acetobacter</taxon>
    </lineage>
</organism>
<dbReference type="InterPro" id="IPR043128">
    <property type="entry name" value="Rev_trsase/Diguanyl_cyclase"/>
</dbReference>
<dbReference type="PANTHER" id="PTHR11076">
    <property type="entry name" value="DNA REPAIR POLYMERASE UMUC / TRANSFERASE FAMILY MEMBER"/>
    <property type="match status" value="1"/>
</dbReference>
<keyword evidence="7 9" id="KW-0548">Nucleotidyltransferase</keyword>
<reference evidence="9 10" key="1">
    <citation type="journal article" date="2020" name="Int. J. Syst. Evol. Microbiol.">
        <title>Novel acetic acid bacteria from cider fermentations: Acetobacter conturbans sp. nov. and Acetobacter fallax sp. nov.</title>
        <authorList>
            <person name="Sombolestani A.S."/>
            <person name="Cleenwerck I."/>
            <person name="Cnockaert M."/>
            <person name="Borremans W."/>
            <person name="Wieme A.D."/>
            <person name="De Vuyst L."/>
            <person name="Vandamme P."/>
        </authorList>
    </citation>
    <scope>NUCLEOTIDE SEQUENCE [LARGE SCALE GENOMIC DNA]</scope>
    <source>
        <strain evidence="9 10">LMG 1627</strain>
    </source>
</reference>
<evidence type="ECO:0000313" key="10">
    <source>
        <dbReference type="Proteomes" id="UP000631653"/>
    </source>
</evidence>
<sequence length="439" mass="48109">MALGHEGTRNLTDTGHPILCRDCPDLFWPQGSGPLLRCPVCGSRRLVSHPDLSRLSIIHVDCDAFFASVEKQRRPELVDRPLLVGGTGDRGVVSTACYIARLTGARSAMPMRQARELCPDAVILAPDIAAYRAVAEKMRAMMRELTPLVEVKSIDEAVLDMSGTRELHSASPCVVMARLALRVERELGVTISIGLATNPLMAKLAAGIDKPRGYGVIGREARDWLATRPVRTLPGIGKSQEESLQRVGLVRLGAIASLTTEEALRRLGPRGPELVARARGEDRRRVTPFHPVKSVSTEVTFAQDIRDRAILERELWDLCEQLAIRLKNKEVSTVGISLKLRTAAFQTRSRALKLHTPTVLPDRLFDAARGLLMAEAEGRTAFRLLGLGSNGLAPLDAADPPDLADMQSQNRVAMQRAIDALRSRFGRDAVQRGRTLGRE</sequence>
<gene>
    <name evidence="7" type="primary">dinB</name>
    <name evidence="9" type="ORF">GOB81_11090</name>
</gene>
<name>A0ABX0K3F4_9PROT</name>
<dbReference type="InterPro" id="IPR036775">
    <property type="entry name" value="DNA_pol_Y-fam_lit_finger_sf"/>
</dbReference>
<dbReference type="InterPro" id="IPR043502">
    <property type="entry name" value="DNA/RNA_pol_sf"/>
</dbReference>
<dbReference type="Gene3D" id="3.30.1490.100">
    <property type="entry name" value="DNA polymerase, Y-family, little finger domain"/>
    <property type="match status" value="1"/>
</dbReference>
<keyword evidence="7" id="KW-0479">Metal-binding</keyword>
<dbReference type="Gene3D" id="3.40.1170.60">
    <property type="match status" value="1"/>
</dbReference>
<dbReference type="InterPro" id="IPR022880">
    <property type="entry name" value="DNApol_IV"/>
</dbReference>
<comment type="catalytic activity">
    <reaction evidence="6 7">
        <text>DNA(n) + a 2'-deoxyribonucleoside 5'-triphosphate = DNA(n+1) + diphosphate</text>
        <dbReference type="Rhea" id="RHEA:22508"/>
        <dbReference type="Rhea" id="RHEA-COMP:17339"/>
        <dbReference type="Rhea" id="RHEA-COMP:17340"/>
        <dbReference type="ChEBI" id="CHEBI:33019"/>
        <dbReference type="ChEBI" id="CHEBI:61560"/>
        <dbReference type="ChEBI" id="CHEBI:173112"/>
        <dbReference type="EC" id="2.7.7.7"/>
    </reaction>
</comment>
<evidence type="ECO:0000313" key="9">
    <source>
        <dbReference type="EMBL" id="NHN89170.1"/>
    </source>
</evidence>
<evidence type="ECO:0000256" key="6">
    <source>
        <dbReference type="ARBA" id="ARBA00049244"/>
    </source>
</evidence>
<dbReference type="PROSITE" id="PS50173">
    <property type="entry name" value="UMUC"/>
    <property type="match status" value="1"/>
</dbReference>
<feature type="binding site" evidence="7">
    <location>
        <position position="61"/>
    </location>
    <ligand>
        <name>Mg(2+)</name>
        <dbReference type="ChEBI" id="CHEBI:18420"/>
    </ligand>
</feature>
<keyword evidence="7" id="KW-0460">Magnesium</keyword>
<feature type="site" description="Substrate discrimination" evidence="7">
    <location>
        <position position="66"/>
    </location>
</feature>
<feature type="active site" evidence="7">
    <location>
        <position position="156"/>
    </location>
</feature>
<dbReference type="Gene3D" id="3.30.70.270">
    <property type="match status" value="1"/>
</dbReference>
<evidence type="ECO:0000256" key="7">
    <source>
        <dbReference type="HAMAP-Rule" id="MF_01113"/>
    </source>
</evidence>
<dbReference type="InterPro" id="IPR050116">
    <property type="entry name" value="DNA_polymerase-Y"/>
</dbReference>
<dbReference type="HAMAP" id="MF_01113">
    <property type="entry name" value="DNApol_IV"/>
    <property type="match status" value="1"/>
</dbReference>
<comment type="subunit">
    <text evidence="2 7">Monomer.</text>
</comment>